<proteinExistence type="predicted"/>
<evidence type="ECO:0000259" key="11">
    <source>
        <dbReference type="PROSITE" id="PS50808"/>
    </source>
</evidence>
<evidence type="ECO:0000313" key="12">
    <source>
        <dbReference type="EnsemblMetazoa" id="XP_050500400.1"/>
    </source>
</evidence>
<keyword evidence="7" id="KW-0804">Transcription</keyword>
<dbReference type="PANTHER" id="PTHR46481:SF10">
    <property type="entry name" value="ZINC FINGER BED DOMAIN-CONTAINING PROTEIN 39"/>
    <property type="match status" value="1"/>
</dbReference>
<evidence type="ECO:0000256" key="2">
    <source>
        <dbReference type="ARBA" id="ARBA00022723"/>
    </source>
</evidence>
<evidence type="ECO:0000256" key="6">
    <source>
        <dbReference type="ARBA" id="ARBA00023125"/>
    </source>
</evidence>
<keyword evidence="2" id="KW-0479">Metal-binding</keyword>
<keyword evidence="4" id="KW-0862">Zinc</keyword>
<dbReference type="SUPFAM" id="SSF57667">
    <property type="entry name" value="beta-beta-alpha zinc fingers"/>
    <property type="match status" value="1"/>
</dbReference>
<evidence type="ECO:0000256" key="4">
    <source>
        <dbReference type="ARBA" id="ARBA00022833"/>
    </source>
</evidence>
<keyword evidence="5" id="KW-0805">Transcription regulation</keyword>
<keyword evidence="8" id="KW-0539">Nucleus</keyword>
<dbReference type="Pfam" id="PF05699">
    <property type="entry name" value="Dimer_Tnp_hAT"/>
    <property type="match status" value="1"/>
</dbReference>
<evidence type="ECO:0000256" key="3">
    <source>
        <dbReference type="ARBA" id="ARBA00022771"/>
    </source>
</evidence>
<organism evidence="12 13">
    <name type="scientific">Diabrotica virgifera virgifera</name>
    <name type="common">western corn rootworm</name>
    <dbReference type="NCBI Taxonomy" id="50390"/>
    <lineage>
        <taxon>Eukaryota</taxon>
        <taxon>Metazoa</taxon>
        <taxon>Ecdysozoa</taxon>
        <taxon>Arthropoda</taxon>
        <taxon>Hexapoda</taxon>
        <taxon>Insecta</taxon>
        <taxon>Pterygota</taxon>
        <taxon>Neoptera</taxon>
        <taxon>Endopterygota</taxon>
        <taxon>Coleoptera</taxon>
        <taxon>Polyphaga</taxon>
        <taxon>Cucujiformia</taxon>
        <taxon>Chrysomeloidea</taxon>
        <taxon>Chrysomelidae</taxon>
        <taxon>Galerucinae</taxon>
        <taxon>Diabroticina</taxon>
        <taxon>Diabroticites</taxon>
        <taxon>Diabrotica</taxon>
    </lineage>
</organism>
<dbReference type="InterPro" id="IPR003656">
    <property type="entry name" value="Znf_BED"/>
</dbReference>
<dbReference type="InterPro" id="IPR012337">
    <property type="entry name" value="RNaseH-like_sf"/>
</dbReference>
<dbReference type="EnsemblMetazoa" id="XM_050644443.1">
    <property type="protein sequence ID" value="XP_050500400.1"/>
    <property type="gene ID" value="LOC126880528"/>
</dbReference>
<evidence type="ECO:0000256" key="5">
    <source>
        <dbReference type="ARBA" id="ARBA00023015"/>
    </source>
</evidence>
<dbReference type="InterPro" id="IPR052035">
    <property type="entry name" value="ZnF_BED_domain_contain"/>
</dbReference>
<keyword evidence="6" id="KW-0238">DNA-binding</keyword>
<evidence type="ECO:0000256" key="9">
    <source>
        <dbReference type="PROSITE-ProRule" id="PRU00027"/>
    </source>
</evidence>
<dbReference type="Pfam" id="PF02892">
    <property type="entry name" value="zf-BED"/>
    <property type="match status" value="1"/>
</dbReference>
<keyword evidence="3 9" id="KW-0863">Zinc-finger</keyword>
<dbReference type="GeneID" id="126880528"/>
<dbReference type="InterPro" id="IPR008906">
    <property type="entry name" value="HATC_C_dom"/>
</dbReference>
<dbReference type="RefSeq" id="XP_050500400.1">
    <property type="nucleotide sequence ID" value="XM_050644443.1"/>
</dbReference>
<accession>A0ABM5JR38</accession>
<evidence type="ECO:0000256" key="7">
    <source>
        <dbReference type="ARBA" id="ARBA00023163"/>
    </source>
</evidence>
<evidence type="ECO:0000313" key="13">
    <source>
        <dbReference type="Proteomes" id="UP001652700"/>
    </source>
</evidence>
<reference evidence="12" key="1">
    <citation type="submission" date="2025-05" db="UniProtKB">
        <authorList>
            <consortium name="EnsemblMetazoa"/>
        </authorList>
    </citation>
    <scope>IDENTIFICATION</scope>
</reference>
<dbReference type="Proteomes" id="UP001652700">
    <property type="component" value="Unplaced"/>
</dbReference>
<name>A0ABM5JR38_DIAVI</name>
<protein>
    <recommendedName>
        <fullName evidence="11">BED-type domain-containing protein</fullName>
    </recommendedName>
</protein>
<evidence type="ECO:0000256" key="1">
    <source>
        <dbReference type="ARBA" id="ARBA00004123"/>
    </source>
</evidence>
<dbReference type="PROSITE" id="PS50808">
    <property type="entry name" value="ZF_BED"/>
    <property type="match status" value="1"/>
</dbReference>
<evidence type="ECO:0000256" key="10">
    <source>
        <dbReference type="SAM" id="MobiDB-lite"/>
    </source>
</evidence>
<dbReference type="SUPFAM" id="SSF53098">
    <property type="entry name" value="Ribonuclease H-like"/>
    <property type="match status" value="1"/>
</dbReference>
<feature type="domain" description="BED-type" evidence="11">
    <location>
        <begin position="5"/>
        <end position="63"/>
    </location>
</feature>
<keyword evidence="13" id="KW-1185">Reference proteome</keyword>
<feature type="region of interest" description="Disordered" evidence="10">
    <location>
        <begin position="58"/>
        <end position="83"/>
    </location>
</feature>
<dbReference type="PANTHER" id="PTHR46481">
    <property type="entry name" value="ZINC FINGER BED DOMAIN-CONTAINING PROTEIN 4"/>
    <property type="match status" value="1"/>
</dbReference>
<dbReference type="InterPro" id="IPR036236">
    <property type="entry name" value="Znf_C2H2_sf"/>
</dbReference>
<dbReference type="SUPFAM" id="SSF140996">
    <property type="entry name" value="Hermes dimerisation domain"/>
    <property type="match status" value="1"/>
</dbReference>
<evidence type="ECO:0000256" key="8">
    <source>
        <dbReference type="ARBA" id="ARBA00023242"/>
    </source>
</evidence>
<comment type="subcellular location">
    <subcellularLocation>
        <location evidence="1">Nucleus</location>
    </subcellularLocation>
</comment>
<dbReference type="SMART" id="SM00614">
    <property type="entry name" value="ZnF_BED"/>
    <property type="match status" value="1"/>
</dbReference>
<sequence>MEETYKRSEIWLHFSPSSDGKAKCNICGIIYSYKGGSTSNLKKHISIKHHTFLNKHASSNTGASSLKRLKPNDDEDAQSIASTSSQITTLTSVSESALPLSSKKLKQPSQTSILSHLNRPCSLRRQQELNDLILHMIVHDLQPISFVENGGFRDLMAGVEPSYVIPSRFTFTYSFLPQKFSQKTEKLKGLLSTASSVSITTDGWTAQHSQTSYLAYTVHFITKDWTLYSTLLKCHQFDDSKTAQHLKDDLYSVVNEWDILEKVFSVTSDNASNIKAAIKLTEWGHIGCFAHTINLIVQSGLEISDVSPLRKKVKAIVEYFHRSTKANTKFKAMQGQMNEGQRSLKLKNDVATRWNSTYFMIERFLKVREPLTATIGILQIPVELLTESEWVALKEMCCVLKPFEQLTTEMSAEQNVTLSKVIVIVKGLLSAVHKIEQSTTSDKIKNLIYHYEKEIGTRFGSAESNTLMARCGFLDPRFKTKVFDSDYNSNSTKEHIQHEVAKLIISERRSEDIIHDHDNDEVNTGEETAAYDDQNLVWEDFDKAVETPKDIDSKAAAIIEVRAYLAESLIPRKENPLEWWKTRAFLYPHLAQLAKKYLCIMSTSVPSERVFSTAGQLISDRRNRLTGENVEMIMFLHENENL</sequence>